<reference evidence="14 15" key="1">
    <citation type="submission" date="2016-10" db="EMBL/GenBank/DDBJ databases">
        <authorList>
            <person name="de Groot N.N."/>
        </authorList>
    </citation>
    <scope>NUCLEOTIDE SEQUENCE [LARGE SCALE GENOMIC DNA]</scope>
    <source>
        <strain evidence="14 15">DSM 22007</strain>
    </source>
</reference>
<dbReference type="OrthoDB" id="9807026at2"/>
<comment type="subcellular location">
    <subcellularLocation>
        <location evidence="1 9">Bacterial flagellum basal body</location>
    </subcellularLocation>
    <subcellularLocation>
        <location evidence="2">Cell membrane</location>
        <topology evidence="2">Multi-pass membrane protein</topology>
    </subcellularLocation>
</comment>
<gene>
    <name evidence="14" type="ORF">SAMN04488092_103285</name>
</gene>
<keyword evidence="15" id="KW-1185">Reference proteome</keyword>
<evidence type="ECO:0000256" key="7">
    <source>
        <dbReference type="ARBA" id="ARBA00023136"/>
    </source>
</evidence>
<dbReference type="InterPro" id="IPR013556">
    <property type="entry name" value="Flag_M-ring_C"/>
</dbReference>
<dbReference type="PANTHER" id="PTHR30046:SF0">
    <property type="entry name" value="FLAGELLAR M-RING PROTEIN"/>
    <property type="match status" value="1"/>
</dbReference>
<dbReference type="InterPro" id="IPR000067">
    <property type="entry name" value="FlgMring_FliF"/>
</dbReference>
<keyword evidence="14" id="KW-0966">Cell projection</keyword>
<evidence type="ECO:0000256" key="9">
    <source>
        <dbReference type="PIRNR" id="PIRNR004862"/>
    </source>
</evidence>
<keyword evidence="14" id="KW-0282">Flagellum</keyword>
<organism evidence="14 15">
    <name type="scientific">Thalassovita taeanensis</name>
    <dbReference type="NCBI Taxonomy" id="657014"/>
    <lineage>
        <taxon>Bacteria</taxon>
        <taxon>Pseudomonadati</taxon>
        <taxon>Pseudomonadota</taxon>
        <taxon>Alphaproteobacteria</taxon>
        <taxon>Rhodobacterales</taxon>
        <taxon>Roseobacteraceae</taxon>
        <taxon>Thalassovita</taxon>
    </lineage>
</organism>
<dbReference type="PANTHER" id="PTHR30046">
    <property type="entry name" value="FLAGELLAR M-RING PROTEIN"/>
    <property type="match status" value="1"/>
</dbReference>
<dbReference type="STRING" id="657014.SAMN04488092_103285"/>
<dbReference type="AlphaFoldDB" id="A0A1H9CJM3"/>
<feature type="domain" description="Flagellar M-ring N-terminal" evidence="12">
    <location>
        <begin position="38"/>
        <end position="209"/>
    </location>
</feature>
<dbReference type="InterPro" id="IPR045851">
    <property type="entry name" value="AMP-bd_C_sf"/>
</dbReference>
<evidence type="ECO:0000256" key="2">
    <source>
        <dbReference type="ARBA" id="ARBA00004651"/>
    </source>
</evidence>
<dbReference type="GO" id="GO:0005886">
    <property type="term" value="C:plasma membrane"/>
    <property type="evidence" value="ECO:0007669"/>
    <property type="project" value="UniProtKB-SubCell"/>
</dbReference>
<evidence type="ECO:0000256" key="8">
    <source>
        <dbReference type="ARBA" id="ARBA00023143"/>
    </source>
</evidence>
<dbReference type="Pfam" id="PF08345">
    <property type="entry name" value="YscJ_FliF_C"/>
    <property type="match status" value="1"/>
</dbReference>
<evidence type="ECO:0000256" key="3">
    <source>
        <dbReference type="ARBA" id="ARBA00007971"/>
    </source>
</evidence>
<sequence length="539" mass="57491">MKQIVQLWSALDPRKRVFVILATVAVFAAVLALSRQAATPSMSLLYAGLESGAAGDVVQSLEQRGVRYSIRGGSIFVESAQRDELRMTLASEGLPTNGNSGYELLDNLSGFGTTSQMFDAAYWRAKEGELARTIVASPHITQARVHIANSGSNPFQREVRPTASVSVTTVGGGLSPNQARALRFLIASAVTGLRPNDVAVIDGSGGLISADEVASPATGEDRNDTLRDRVQRILEARVGRGNAVVELSVETVTESESIVERRFDPTGRVVVSSDTEESTNNSKNGAGGDVTVASNIPAGDAAGNESASAQNSQSRERVNYEVSETQREVVRAPGAVKRVTVAVLVNGVLTTTEDGAQSLQPRPSEELEALRELVASTVGFDEDRGDVITLKSMSFEPILPQGTEASSSMLTMPALDLMSIIQMAVLALVALILGLFVIRPLLSKQPAVMELPSPQGTGEKARRESDVPLTALTGEIADNDVDLPDLSVISQNTDNAELPAHLGQKNGDPVERLRGLISDRKEETVEILRSWLEDREENA</sequence>
<evidence type="ECO:0000256" key="1">
    <source>
        <dbReference type="ARBA" id="ARBA00004117"/>
    </source>
</evidence>
<dbReference type="Pfam" id="PF01514">
    <property type="entry name" value="YscJ_FliF"/>
    <property type="match status" value="1"/>
</dbReference>
<dbReference type="GO" id="GO:0009431">
    <property type="term" value="C:bacterial-type flagellum basal body, MS ring"/>
    <property type="evidence" value="ECO:0007669"/>
    <property type="project" value="InterPro"/>
</dbReference>
<evidence type="ECO:0000256" key="6">
    <source>
        <dbReference type="ARBA" id="ARBA00022989"/>
    </source>
</evidence>
<protein>
    <recommendedName>
        <fullName evidence="9">Flagellar M-ring protein</fullName>
    </recommendedName>
</protein>
<dbReference type="RefSeq" id="WP_090268988.1">
    <property type="nucleotide sequence ID" value="NZ_FOEP01000003.1"/>
</dbReference>
<dbReference type="PRINTS" id="PR01009">
    <property type="entry name" value="FLGMRINGFLIF"/>
</dbReference>
<keyword evidence="5 11" id="KW-0812">Transmembrane</keyword>
<comment type="similarity">
    <text evidence="3 9">Belongs to the FliF family.</text>
</comment>
<keyword evidence="7 11" id="KW-0472">Membrane</keyword>
<keyword evidence="14" id="KW-0969">Cilium</keyword>
<dbReference type="InterPro" id="IPR043427">
    <property type="entry name" value="YscJ/FliF"/>
</dbReference>
<evidence type="ECO:0000256" key="10">
    <source>
        <dbReference type="SAM" id="MobiDB-lite"/>
    </source>
</evidence>
<feature type="region of interest" description="Disordered" evidence="10">
    <location>
        <begin position="269"/>
        <end position="321"/>
    </location>
</feature>
<keyword evidence="4" id="KW-1003">Cell membrane</keyword>
<evidence type="ECO:0000313" key="14">
    <source>
        <dbReference type="EMBL" id="SEQ01426.1"/>
    </source>
</evidence>
<feature type="domain" description="Flagellar M-ring C-terminal" evidence="13">
    <location>
        <begin position="234"/>
        <end position="395"/>
    </location>
</feature>
<dbReference type="NCBIfam" id="TIGR00206">
    <property type="entry name" value="fliF"/>
    <property type="match status" value="1"/>
</dbReference>
<evidence type="ECO:0000256" key="11">
    <source>
        <dbReference type="SAM" id="Phobius"/>
    </source>
</evidence>
<evidence type="ECO:0000259" key="12">
    <source>
        <dbReference type="Pfam" id="PF01514"/>
    </source>
</evidence>
<dbReference type="EMBL" id="FOEP01000003">
    <property type="protein sequence ID" value="SEQ01426.1"/>
    <property type="molecule type" value="Genomic_DNA"/>
</dbReference>
<dbReference type="PIRSF" id="PIRSF004862">
    <property type="entry name" value="FliF"/>
    <property type="match status" value="1"/>
</dbReference>
<evidence type="ECO:0000256" key="5">
    <source>
        <dbReference type="ARBA" id="ARBA00022692"/>
    </source>
</evidence>
<proteinExistence type="inferred from homology"/>
<keyword evidence="6 11" id="KW-1133">Transmembrane helix</keyword>
<name>A0A1H9CJM3_9RHOB</name>
<dbReference type="Gene3D" id="3.30.300.30">
    <property type="match status" value="1"/>
</dbReference>
<evidence type="ECO:0000256" key="4">
    <source>
        <dbReference type="ARBA" id="ARBA00022475"/>
    </source>
</evidence>
<comment type="function">
    <text evidence="9">The M ring may be actively involved in energy transduction.</text>
</comment>
<feature type="transmembrane region" description="Helical" evidence="11">
    <location>
        <begin position="417"/>
        <end position="438"/>
    </location>
</feature>
<evidence type="ECO:0000259" key="13">
    <source>
        <dbReference type="Pfam" id="PF08345"/>
    </source>
</evidence>
<keyword evidence="8 9" id="KW-0975">Bacterial flagellum</keyword>
<accession>A0A1H9CJM3</accession>
<dbReference type="GO" id="GO:0071973">
    <property type="term" value="P:bacterial-type flagellum-dependent cell motility"/>
    <property type="evidence" value="ECO:0007669"/>
    <property type="project" value="InterPro"/>
</dbReference>
<dbReference type="InterPro" id="IPR006182">
    <property type="entry name" value="FliF_N_dom"/>
</dbReference>
<dbReference type="Proteomes" id="UP000198634">
    <property type="component" value="Unassembled WGS sequence"/>
</dbReference>
<evidence type="ECO:0000313" key="15">
    <source>
        <dbReference type="Proteomes" id="UP000198634"/>
    </source>
</evidence>
<dbReference type="GO" id="GO:0003774">
    <property type="term" value="F:cytoskeletal motor activity"/>
    <property type="evidence" value="ECO:0007669"/>
    <property type="project" value="InterPro"/>
</dbReference>